<dbReference type="PATRIC" id="fig|1434108.4.peg.354"/>
<organism evidence="1 2">
    <name type="scientific">Methanosarcina barkeri MS</name>
    <dbReference type="NCBI Taxonomy" id="1434108"/>
    <lineage>
        <taxon>Archaea</taxon>
        <taxon>Methanobacteriati</taxon>
        <taxon>Methanobacteriota</taxon>
        <taxon>Stenosarchaea group</taxon>
        <taxon>Methanomicrobia</taxon>
        <taxon>Methanosarcinales</taxon>
        <taxon>Methanosarcinaceae</taxon>
        <taxon>Methanosarcina</taxon>
    </lineage>
</organism>
<dbReference type="InterPro" id="IPR038765">
    <property type="entry name" value="Papain-like_cys_pep_sf"/>
</dbReference>
<name>A0A0E3QRA6_METBA</name>
<evidence type="ECO:0000313" key="2">
    <source>
        <dbReference type="Proteomes" id="UP000033033"/>
    </source>
</evidence>
<accession>A0A0E3QRA6</accession>
<keyword evidence="1" id="KW-0378">Hydrolase</keyword>
<protein>
    <submittedName>
        <fullName evidence="1">Cysteine protease</fullName>
    </submittedName>
</protein>
<keyword evidence="1" id="KW-0645">Protease</keyword>
<dbReference type="GO" id="GO:0006508">
    <property type="term" value="P:proteolysis"/>
    <property type="evidence" value="ECO:0007669"/>
    <property type="project" value="UniProtKB-KW"/>
</dbReference>
<dbReference type="STRING" id="1434108.MSBRM_0311"/>
<dbReference type="Proteomes" id="UP000033033">
    <property type="component" value="Chromosome"/>
</dbReference>
<dbReference type="SUPFAM" id="SSF54001">
    <property type="entry name" value="Cysteine proteinases"/>
    <property type="match status" value="1"/>
</dbReference>
<proteinExistence type="predicted"/>
<reference evidence="1 2" key="1">
    <citation type="submission" date="2014-07" db="EMBL/GenBank/DDBJ databases">
        <title>Methanogenic archaea and the global carbon cycle.</title>
        <authorList>
            <person name="Henriksen J.R."/>
            <person name="Luke J."/>
            <person name="Reinhart S."/>
            <person name="Benedict M.N."/>
            <person name="Youngblut N.D."/>
            <person name="Metcalf M.E."/>
            <person name="Whitaker R.J."/>
            <person name="Metcalf W.W."/>
        </authorList>
    </citation>
    <scope>NUCLEOTIDE SEQUENCE [LARGE SCALE GENOMIC DNA]</scope>
    <source>
        <strain evidence="1 2">MS</strain>
    </source>
</reference>
<evidence type="ECO:0000313" key="1">
    <source>
        <dbReference type="EMBL" id="AKB53309.1"/>
    </source>
</evidence>
<dbReference type="EMBL" id="CP009528">
    <property type="protein sequence ID" value="AKB53309.1"/>
    <property type="molecule type" value="Genomic_DNA"/>
</dbReference>
<dbReference type="AlphaFoldDB" id="A0A0E3QRA6"/>
<dbReference type="GO" id="GO:0008233">
    <property type="term" value="F:peptidase activity"/>
    <property type="evidence" value="ECO:0007669"/>
    <property type="project" value="UniProtKB-KW"/>
</dbReference>
<dbReference type="Gene3D" id="3.90.70.10">
    <property type="entry name" value="Cysteine proteinases"/>
    <property type="match status" value="1"/>
</dbReference>
<dbReference type="HOGENOM" id="CLU_2379379_0_0_2"/>
<keyword evidence="2" id="KW-1185">Reference proteome</keyword>
<gene>
    <name evidence="1" type="ORF">MSBRM_0311</name>
</gene>
<sequence>MPDLRDYTEGTIEDTKIPEMAEKLGLLSSKKKSKVPELPTLVDLRSWCSPIENQMDLGSCTAHASVGVIEYFQSRAFGKYMTDQGFLFTRRQET</sequence>
<dbReference type="KEGG" id="mby:MSBRM_0311"/>